<evidence type="ECO:0000256" key="4">
    <source>
        <dbReference type="ARBA" id="ARBA00022827"/>
    </source>
</evidence>
<dbReference type="Pfam" id="PF22366">
    <property type="entry name" value="NDH2_C"/>
    <property type="match status" value="1"/>
</dbReference>
<evidence type="ECO:0000256" key="9">
    <source>
        <dbReference type="SAM" id="Phobius"/>
    </source>
</evidence>
<evidence type="ECO:0000256" key="2">
    <source>
        <dbReference type="ARBA" id="ARBA00012637"/>
    </source>
</evidence>
<keyword evidence="3" id="KW-0285">Flavoprotein</keyword>
<comment type="caution">
    <text evidence="12">The sequence shown here is derived from an EMBL/GenBank/DDBJ whole genome shotgun (WGS) entry which is preliminary data.</text>
</comment>
<name>A0A5A9X574_9BACT</name>
<organism evidence="12 13">
    <name type="scientific">Oryzomonas rubra</name>
    <dbReference type="NCBI Taxonomy" id="2509454"/>
    <lineage>
        <taxon>Bacteria</taxon>
        <taxon>Pseudomonadati</taxon>
        <taxon>Thermodesulfobacteriota</taxon>
        <taxon>Desulfuromonadia</taxon>
        <taxon>Geobacterales</taxon>
        <taxon>Geobacteraceae</taxon>
        <taxon>Oryzomonas</taxon>
    </lineage>
</organism>
<dbReference type="PRINTS" id="PR00411">
    <property type="entry name" value="PNDRDTASEI"/>
</dbReference>
<accession>A0A5A9X574</accession>
<gene>
    <name evidence="12" type="ORF">ET418_17270</name>
</gene>
<keyword evidence="9" id="KW-1133">Transmembrane helix</keyword>
<evidence type="ECO:0000256" key="8">
    <source>
        <dbReference type="ARBA" id="ARBA00047599"/>
    </source>
</evidence>
<dbReference type="GO" id="GO:0050136">
    <property type="term" value="F:NADH dehydrogenase (quinone) (non-electrogenic) activity"/>
    <property type="evidence" value="ECO:0007669"/>
    <property type="project" value="UniProtKB-EC"/>
</dbReference>
<evidence type="ECO:0000256" key="6">
    <source>
        <dbReference type="ARBA" id="ARBA00023002"/>
    </source>
</evidence>
<protein>
    <recommendedName>
        <fullName evidence="2">NADH:ubiquinone reductase (non-electrogenic)</fullName>
        <ecNumber evidence="2">1.6.5.9</ecNumber>
    </recommendedName>
</protein>
<keyword evidence="9" id="KW-0812">Transmembrane</keyword>
<dbReference type="RefSeq" id="WP_149309767.1">
    <property type="nucleotide sequence ID" value="NZ_SRSD01000012.1"/>
</dbReference>
<dbReference type="SUPFAM" id="SSF51905">
    <property type="entry name" value="FAD/NAD(P)-binding domain"/>
    <property type="match status" value="2"/>
</dbReference>
<evidence type="ECO:0000259" key="10">
    <source>
        <dbReference type="Pfam" id="PF07992"/>
    </source>
</evidence>
<feature type="domain" description="FAD/NAD(P)-binding" evidence="10">
    <location>
        <begin position="3"/>
        <end position="319"/>
    </location>
</feature>
<dbReference type="InterPro" id="IPR054585">
    <property type="entry name" value="NDH2-like_C"/>
</dbReference>
<keyword evidence="4" id="KW-0274">FAD</keyword>
<dbReference type="EMBL" id="SRSD01000012">
    <property type="protein sequence ID" value="KAA0888146.1"/>
    <property type="molecule type" value="Genomic_DNA"/>
</dbReference>
<comment type="catalytic activity">
    <reaction evidence="8">
        <text>a quinone + NADH + H(+) = a quinol + NAD(+)</text>
        <dbReference type="Rhea" id="RHEA:46160"/>
        <dbReference type="ChEBI" id="CHEBI:15378"/>
        <dbReference type="ChEBI" id="CHEBI:24646"/>
        <dbReference type="ChEBI" id="CHEBI:57540"/>
        <dbReference type="ChEBI" id="CHEBI:57945"/>
        <dbReference type="ChEBI" id="CHEBI:132124"/>
        <dbReference type="EC" id="1.6.5.9"/>
    </reaction>
</comment>
<dbReference type="EC" id="1.6.5.9" evidence="2"/>
<evidence type="ECO:0000256" key="3">
    <source>
        <dbReference type="ARBA" id="ARBA00022630"/>
    </source>
</evidence>
<evidence type="ECO:0000256" key="7">
    <source>
        <dbReference type="ARBA" id="ARBA00023027"/>
    </source>
</evidence>
<dbReference type="OrthoDB" id="9781621at2"/>
<feature type="transmembrane region" description="Helical" evidence="9">
    <location>
        <begin position="363"/>
        <end position="381"/>
    </location>
</feature>
<keyword evidence="5" id="KW-0809">Transit peptide</keyword>
<comment type="similarity">
    <text evidence="1">Belongs to the NADH dehydrogenase family.</text>
</comment>
<evidence type="ECO:0000313" key="12">
    <source>
        <dbReference type="EMBL" id="KAA0888146.1"/>
    </source>
</evidence>
<evidence type="ECO:0000256" key="1">
    <source>
        <dbReference type="ARBA" id="ARBA00005272"/>
    </source>
</evidence>
<evidence type="ECO:0000259" key="11">
    <source>
        <dbReference type="Pfam" id="PF22366"/>
    </source>
</evidence>
<sequence>MKRVVIAGMGFGGLSAAKSLAGRGLEVVMVDRHNYHLFQPLLYQVATAGLEQESIAYPIRALARRWRGAQFRLGEVTGVDFNDKRLMLEDGEIPYDYLILAAGSRTNFFGQADIERHAFDLKRLDQAEDLRNHVLLAFEHASREPDQKRRRALLTFVIVGGGPTGVEFAGALRELVVHVLSRDYPEVRPDETRIILMEASSSLLSVMPPRLQGYALDRLRSMGVEVMLETRVSGADGEHVHLNGGEVIPTHTLFWSAGVAAVELAGKLGLAQAGAGRIVVAPDLSIEGYPEVFTIGDMACREQDGAPLPMLAPVASQQGQYVARAILAREQGAELPPFRYRDKGTMATIGRSAAVATTHGVSFSGYPAWLVWLLLHLYYLIGFRNRLLVLMNWAYYYWFHERQVRLITASARRSP</sequence>
<keyword evidence="13" id="KW-1185">Reference proteome</keyword>
<dbReference type="PANTHER" id="PTHR43706:SF47">
    <property type="entry name" value="EXTERNAL NADH-UBIQUINONE OXIDOREDUCTASE 1, MITOCHONDRIAL-RELATED"/>
    <property type="match status" value="1"/>
</dbReference>
<proteinExistence type="inferred from homology"/>
<feature type="domain" description="External alternative NADH-ubiquinone oxidoreductase-like C-terminal" evidence="11">
    <location>
        <begin position="343"/>
        <end position="395"/>
    </location>
</feature>
<dbReference type="InterPro" id="IPR036188">
    <property type="entry name" value="FAD/NAD-bd_sf"/>
</dbReference>
<dbReference type="AlphaFoldDB" id="A0A5A9X574"/>
<dbReference type="InterPro" id="IPR045024">
    <property type="entry name" value="NDH-2"/>
</dbReference>
<keyword evidence="6" id="KW-0560">Oxidoreductase</keyword>
<dbReference type="Gene3D" id="3.50.50.100">
    <property type="match status" value="1"/>
</dbReference>
<dbReference type="Pfam" id="PF07992">
    <property type="entry name" value="Pyr_redox_2"/>
    <property type="match status" value="1"/>
</dbReference>
<evidence type="ECO:0000256" key="5">
    <source>
        <dbReference type="ARBA" id="ARBA00022946"/>
    </source>
</evidence>
<keyword evidence="9" id="KW-0472">Membrane</keyword>
<dbReference type="InterPro" id="IPR023753">
    <property type="entry name" value="FAD/NAD-binding_dom"/>
</dbReference>
<keyword evidence="7" id="KW-0520">NAD</keyword>
<dbReference type="Proteomes" id="UP000324298">
    <property type="component" value="Unassembled WGS sequence"/>
</dbReference>
<dbReference type="PANTHER" id="PTHR43706">
    <property type="entry name" value="NADH DEHYDROGENASE"/>
    <property type="match status" value="1"/>
</dbReference>
<reference evidence="12 13" key="1">
    <citation type="submission" date="2019-04" db="EMBL/GenBank/DDBJ databases">
        <title>Geobacter ruber sp. nov., ferric-reducing bacteria isolated from paddy soil.</title>
        <authorList>
            <person name="Xu Z."/>
            <person name="Masuda Y."/>
            <person name="Itoh H."/>
            <person name="Senoo K."/>
        </authorList>
    </citation>
    <scope>NUCLEOTIDE SEQUENCE [LARGE SCALE GENOMIC DNA]</scope>
    <source>
        <strain evidence="12 13">Red88</strain>
    </source>
</reference>
<dbReference type="PRINTS" id="PR00368">
    <property type="entry name" value="FADPNR"/>
</dbReference>
<evidence type="ECO:0000313" key="13">
    <source>
        <dbReference type="Proteomes" id="UP000324298"/>
    </source>
</evidence>